<dbReference type="AlphaFoldDB" id="A0AA86JPX2"/>
<dbReference type="SMART" id="SM00267">
    <property type="entry name" value="GGDEF"/>
    <property type="match status" value="1"/>
</dbReference>
<dbReference type="RefSeq" id="WP_342350450.1">
    <property type="nucleotide sequence ID" value="NZ_CAKJVE010000004.1"/>
</dbReference>
<evidence type="ECO:0000313" key="3">
    <source>
        <dbReference type="Proteomes" id="UP000789738"/>
    </source>
</evidence>
<organism evidence="2 3">
    <name type="scientific">Clostridium neonatale</name>
    <dbReference type="NCBI Taxonomy" id="137838"/>
    <lineage>
        <taxon>Bacteria</taxon>
        <taxon>Bacillati</taxon>
        <taxon>Bacillota</taxon>
        <taxon>Clostridia</taxon>
        <taxon>Eubacteriales</taxon>
        <taxon>Clostridiaceae</taxon>
        <taxon>Clostridium</taxon>
    </lineage>
</organism>
<dbReference type="InterPro" id="IPR029787">
    <property type="entry name" value="Nucleotide_cyclase"/>
</dbReference>
<gene>
    <name evidence="2" type="primary">pleD</name>
    <name evidence="2" type="ORF">CNEO_42899</name>
</gene>
<dbReference type="Proteomes" id="UP000789738">
    <property type="component" value="Unassembled WGS sequence"/>
</dbReference>
<name>A0AA86JPX2_9CLOT</name>
<dbReference type="Pfam" id="PF00990">
    <property type="entry name" value="GGDEF"/>
    <property type="match status" value="1"/>
</dbReference>
<sequence length="352" mass="41806">MERLFDEIKEKLSFIENLYDNIRIINPINNKVFDIKSENLNILEGQCYDIWKRGKVCDNCISMQAYNEKETCVKIESYTNKVILIIANPIYIKGHLYVVEILKDISNEAIEDNYNLDIDNNLEKFNKNVMKDKLTGFYNRKYINQILPVDINNSIIEEYPLSLIIIEIENLNSIEEKFGTDIKKDIFKNICNKMKHINIEGLSWIALYDEKQIFIELKYIDKNKAIKICEKIIYILKSNLRTYDSLEIGVNFNFGVYCTIDQKIQSNNFIEEINKKLFRAKEKRKVDRLIEFHEFEKDDLSKITAKMEELRETLNSMYVDPNYEGDYEWIVYVSQCLDKLIVEYIRCAEKIV</sequence>
<dbReference type="EMBL" id="CAKJVE010000004">
    <property type="protein sequence ID" value="CAG9707204.1"/>
    <property type="molecule type" value="Genomic_DNA"/>
</dbReference>
<accession>A0AA86JPX2</accession>
<feature type="domain" description="GGDEF" evidence="1">
    <location>
        <begin position="159"/>
        <end position="294"/>
    </location>
</feature>
<dbReference type="NCBIfam" id="TIGR00254">
    <property type="entry name" value="GGDEF"/>
    <property type="match status" value="1"/>
</dbReference>
<dbReference type="SUPFAM" id="SSF55073">
    <property type="entry name" value="Nucleotide cyclase"/>
    <property type="match status" value="1"/>
</dbReference>
<dbReference type="PROSITE" id="PS50887">
    <property type="entry name" value="GGDEF"/>
    <property type="match status" value="1"/>
</dbReference>
<protein>
    <submittedName>
        <fullName evidence="2">Diguanylate cyclase</fullName>
    </submittedName>
</protein>
<comment type="caution">
    <text evidence="2">The sequence shown here is derived from an EMBL/GenBank/DDBJ whole genome shotgun (WGS) entry which is preliminary data.</text>
</comment>
<dbReference type="InterPro" id="IPR043128">
    <property type="entry name" value="Rev_trsase/Diguanyl_cyclase"/>
</dbReference>
<dbReference type="Gene3D" id="3.30.70.270">
    <property type="match status" value="1"/>
</dbReference>
<evidence type="ECO:0000259" key="1">
    <source>
        <dbReference type="PROSITE" id="PS50887"/>
    </source>
</evidence>
<reference evidence="2" key="1">
    <citation type="submission" date="2021-10" db="EMBL/GenBank/DDBJ databases">
        <authorList>
            <person name="Mesa V."/>
        </authorList>
    </citation>
    <scope>NUCLEOTIDE SEQUENCE</scope>
    <source>
        <strain evidence="2">CC3_PB</strain>
    </source>
</reference>
<evidence type="ECO:0000313" key="2">
    <source>
        <dbReference type="EMBL" id="CAG9707204.1"/>
    </source>
</evidence>
<proteinExistence type="predicted"/>
<dbReference type="InterPro" id="IPR000160">
    <property type="entry name" value="GGDEF_dom"/>
</dbReference>